<dbReference type="EMBL" id="JACHJO010000004">
    <property type="protein sequence ID" value="MBB6119538.1"/>
    <property type="molecule type" value="Genomic_DNA"/>
</dbReference>
<dbReference type="RefSeq" id="WP_184289596.1">
    <property type="nucleotide sequence ID" value="NZ_JACHJO010000004.1"/>
</dbReference>
<name>A0A841ITM7_9ACTN</name>
<dbReference type="EC" id="4.1.3.30" evidence="1"/>
<dbReference type="CDD" id="cd00377">
    <property type="entry name" value="ICL_PEPM"/>
    <property type="match status" value="1"/>
</dbReference>
<protein>
    <submittedName>
        <fullName evidence="1">Methylisocitrate lyase</fullName>
        <ecNumber evidence="1">4.1.3.30</ecNumber>
    </submittedName>
</protein>
<reference evidence="1 2" key="1">
    <citation type="submission" date="2020-08" db="EMBL/GenBank/DDBJ databases">
        <title>Genomic Encyclopedia of Type Strains, Phase III (KMG-III): the genomes of soil and plant-associated and newly described type strains.</title>
        <authorList>
            <person name="Whitman W."/>
        </authorList>
    </citation>
    <scope>NUCLEOTIDE SEQUENCE [LARGE SCALE GENOMIC DNA]</scope>
    <source>
        <strain evidence="1 2">CECT 8712</strain>
    </source>
</reference>
<organism evidence="1 2">
    <name type="scientific">Nocardiopsis algeriensis</name>
    <dbReference type="NCBI Taxonomy" id="1478215"/>
    <lineage>
        <taxon>Bacteria</taxon>
        <taxon>Bacillati</taxon>
        <taxon>Actinomycetota</taxon>
        <taxon>Actinomycetes</taxon>
        <taxon>Streptosporangiales</taxon>
        <taxon>Nocardiopsidaceae</taxon>
        <taxon>Nocardiopsis</taxon>
    </lineage>
</organism>
<sequence length="302" mass="30922">MTPQSQSPGERLRSLLHSDLPGPFLAPGCFDALSARLVEEAGFELAHVSGAAVSAVSLGLPDLGFVGATDMVDTVARIREAVSIPLVADADTGYGGPVQTARTVRRYEQAGAAALHIEDQVLPKRCGHMAGKEIVPLDEAVARLEAAVGARGEIAVIARTDALSVAGPGEVVRRVAAFASCGVDAVFVEGSPDEETAKRVRDAAPGVPLVLNASESGTADPAPAGAHAALGARVVLSPVAPLLAAAGAMRTALRALRTAGTAAGTDRMPWDEFNELLGLAGHVSLEERLSARPSPSPDPTWS</sequence>
<dbReference type="InterPro" id="IPR015813">
    <property type="entry name" value="Pyrv/PenolPyrv_kinase-like_dom"/>
</dbReference>
<dbReference type="Gene3D" id="3.20.20.60">
    <property type="entry name" value="Phosphoenolpyruvate-binding domains"/>
    <property type="match status" value="1"/>
</dbReference>
<dbReference type="PROSITE" id="PS00161">
    <property type="entry name" value="ISOCITRATE_LYASE"/>
    <property type="match status" value="1"/>
</dbReference>
<dbReference type="GO" id="GO:0046421">
    <property type="term" value="F:methylisocitrate lyase activity"/>
    <property type="evidence" value="ECO:0007669"/>
    <property type="project" value="UniProtKB-EC"/>
</dbReference>
<dbReference type="Proteomes" id="UP000536604">
    <property type="component" value="Unassembled WGS sequence"/>
</dbReference>
<dbReference type="InterPro" id="IPR018523">
    <property type="entry name" value="Isocitrate_lyase_ph_CS"/>
</dbReference>
<dbReference type="SUPFAM" id="SSF51621">
    <property type="entry name" value="Phosphoenolpyruvate/pyruvate domain"/>
    <property type="match status" value="1"/>
</dbReference>
<dbReference type="InterPro" id="IPR040442">
    <property type="entry name" value="Pyrv_kinase-like_dom_sf"/>
</dbReference>
<dbReference type="InterPro" id="IPR039556">
    <property type="entry name" value="ICL/PEPM"/>
</dbReference>
<dbReference type="AlphaFoldDB" id="A0A841ITM7"/>
<comment type="caution">
    <text evidence="1">The sequence shown here is derived from an EMBL/GenBank/DDBJ whole genome shotgun (WGS) entry which is preliminary data.</text>
</comment>
<dbReference type="PANTHER" id="PTHR42905:SF2">
    <property type="entry name" value="PHOSPHOENOLPYRUVATE CARBOXYLASE FAMILY PROTEIN"/>
    <property type="match status" value="1"/>
</dbReference>
<keyword evidence="1" id="KW-0456">Lyase</keyword>
<accession>A0A841ITM7</accession>
<evidence type="ECO:0000313" key="1">
    <source>
        <dbReference type="EMBL" id="MBB6119538.1"/>
    </source>
</evidence>
<dbReference type="PANTHER" id="PTHR42905">
    <property type="entry name" value="PHOSPHOENOLPYRUVATE CARBOXYLASE"/>
    <property type="match status" value="1"/>
</dbReference>
<keyword evidence="2" id="KW-1185">Reference proteome</keyword>
<proteinExistence type="predicted"/>
<dbReference type="Pfam" id="PF13714">
    <property type="entry name" value="PEP_mutase"/>
    <property type="match status" value="1"/>
</dbReference>
<evidence type="ECO:0000313" key="2">
    <source>
        <dbReference type="Proteomes" id="UP000536604"/>
    </source>
</evidence>
<gene>
    <name evidence="1" type="ORF">FHS13_001487</name>
</gene>